<dbReference type="Pfam" id="PF02275">
    <property type="entry name" value="CBAH"/>
    <property type="match status" value="1"/>
</dbReference>
<evidence type="ECO:0000259" key="3">
    <source>
        <dbReference type="Pfam" id="PF02275"/>
    </source>
</evidence>
<feature type="domain" description="Choloylglycine hydrolase/NAAA C-terminal" evidence="3">
    <location>
        <begin position="2"/>
        <end position="309"/>
    </location>
</feature>
<gene>
    <name evidence="4" type="ORF">IF202_04520</name>
</gene>
<accession>A0ABR8NWN3</accession>
<sequence>MCTRILNSLNPDHIVTSRNMDWNCPVESYLYYFPKGSTRIGLSNIERTRLDFSKSDVLNWKSIYSSITQMITSSEYLSSEKRFACADGMNDQGLMVNALYDSDSTFSEASDLKGKKVLSALRWVQYILDTCSNVSDAINAFSTQDIHIVIEKVPDTYSKRDSLFHISLSDALGNSGIIEVNEGKFVVYENTQYGVVTNSPCYAAQIKIMDYWLFQWDLLADVRNTTPTYNVLGGNSSVSRFERACFYRYLSNSNPQNVVSQTYSMAVSCSTPTGFDPKSISERKEELPPPTTIWINLGDSSNKRYYFHNMFTMSSLWLELPLKSDVCKRVALTNSDGEALTDIGYGDLETELLVCSDPLTK</sequence>
<evidence type="ECO:0000313" key="5">
    <source>
        <dbReference type="Proteomes" id="UP000604161"/>
    </source>
</evidence>
<dbReference type="InterPro" id="IPR029055">
    <property type="entry name" value="Ntn_hydrolases_N"/>
</dbReference>
<organism evidence="4 5">
    <name type="scientific">Marinomonas colpomeniae</name>
    <dbReference type="NCBI Taxonomy" id="2774408"/>
    <lineage>
        <taxon>Bacteria</taxon>
        <taxon>Pseudomonadati</taxon>
        <taxon>Pseudomonadota</taxon>
        <taxon>Gammaproteobacteria</taxon>
        <taxon>Oceanospirillales</taxon>
        <taxon>Oceanospirillaceae</taxon>
        <taxon>Marinomonas</taxon>
    </lineage>
</organism>
<proteinExistence type="inferred from homology"/>
<dbReference type="EMBL" id="JACYFC010000001">
    <property type="protein sequence ID" value="MBD5770308.1"/>
    <property type="molecule type" value="Genomic_DNA"/>
</dbReference>
<evidence type="ECO:0000256" key="2">
    <source>
        <dbReference type="ARBA" id="ARBA00022801"/>
    </source>
</evidence>
<keyword evidence="2 4" id="KW-0378">Hydrolase</keyword>
<dbReference type="SUPFAM" id="SSF56235">
    <property type="entry name" value="N-terminal nucleophile aminohydrolases (Ntn hydrolases)"/>
    <property type="match status" value="1"/>
</dbReference>
<dbReference type="RefSeq" id="WP_191593661.1">
    <property type="nucleotide sequence ID" value="NZ_JACYFC010000001.1"/>
</dbReference>
<reference evidence="4 5" key="1">
    <citation type="submission" date="2020-09" db="EMBL/GenBank/DDBJ databases">
        <title>Marinomonas sp. nov., isolated from the cysticercosis algae of Qingdao, China.</title>
        <authorList>
            <person name="Sun X."/>
        </authorList>
    </citation>
    <scope>NUCLEOTIDE SEQUENCE [LARGE SCALE GENOMIC DNA]</scope>
    <source>
        <strain evidence="4 5">SM2066</strain>
    </source>
</reference>
<dbReference type="InterPro" id="IPR052193">
    <property type="entry name" value="Peptidase_C59"/>
</dbReference>
<dbReference type="PANTHER" id="PTHR35527">
    <property type="entry name" value="CHOLOYLGLYCINE HYDROLASE"/>
    <property type="match status" value="1"/>
</dbReference>
<comment type="similarity">
    <text evidence="1">Belongs to the peptidase C59 family.</text>
</comment>
<dbReference type="GO" id="GO:0016787">
    <property type="term" value="F:hydrolase activity"/>
    <property type="evidence" value="ECO:0007669"/>
    <property type="project" value="UniProtKB-KW"/>
</dbReference>
<dbReference type="PANTHER" id="PTHR35527:SF2">
    <property type="entry name" value="HYDROLASE"/>
    <property type="match status" value="1"/>
</dbReference>
<dbReference type="InterPro" id="IPR029132">
    <property type="entry name" value="CBAH/NAAA_C"/>
</dbReference>
<name>A0ABR8NWN3_9GAMM</name>
<keyword evidence="5" id="KW-1185">Reference proteome</keyword>
<protein>
    <submittedName>
        <fullName evidence="4">Linear amide C-N hydrolase</fullName>
    </submittedName>
</protein>
<dbReference type="Proteomes" id="UP000604161">
    <property type="component" value="Unassembled WGS sequence"/>
</dbReference>
<comment type="caution">
    <text evidence="4">The sequence shown here is derived from an EMBL/GenBank/DDBJ whole genome shotgun (WGS) entry which is preliminary data.</text>
</comment>
<dbReference type="Gene3D" id="3.60.60.10">
    <property type="entry name" value="Penicillin V Acylase, Chain A"/>
    <property type="match status" value="1"/>
</dbReference>
<evidence type="ECO:0000313" key="4">
    <source>
        <dbReference type="EMBL" id="MBD5770308.1"/>
    </source>
</evidence>
<evidence type="ECO:0000256" key="1">
    <source>
        <dbReference type="ARBA" id="ARBA00006625"/>
    </source>
</evidence>